<dbReference type="GO" id="GO:0005886">
    <property type="term" value="C:plasma membrane"/>
    <property type="evidence" value="ECO:0007669"/>
    <property type="project" value="TreeGrafter"/>
</dbReference>
<evidence type="ECO:0000259" key="8">
    <source>
        <dbReference type="PROSITE" id="PS50104"/>
    </source>
</evidence>
<sequence>MIPLTLVFVGLPLCSVAAFSLPDFLEPLDNDDESSCHPNYCEVLNTCVSTETCVSFGCNLTTCISHNDFFTVNSSEILTSTTVRKDHHCANVSDSDCPDPIFCPALVHCECQPQWVGPFCNVPCTLPCVNGECKMDIDPENKSRQIFYCNCQPSWTGMYCHDEFEDPGQENRRRVRIMAGVLAGSLILALIIVIVIPVVLWRLRVIFVLRLVYYFKSYDNSDDKLYDVYISMTETSNAEKFVYKELRPKLEDLGFSMYIQARDSSPGEVLSESIVHAVEKSRCTIMIITPDYIKNEWSRFEYLIAQHETLKLNQKIIPIILEQVDQTNMDKALKHIIYSVKCLKHPYMKLVQSLEPNPKKSCVSSWHLQMEGGRKNYYDMMSIQDQEIEKASEKFWKRLELTLPKKNLKRKSLKKSPVSVYIKSI</sequence>
<dbReference type="SMART" id="SM00181">
    <property type="entry name" value="EGF"/>
    <property type="match status" value="2"/>
</dbReference>
<evidence type="ECO:0000256" key="1">
    <source>
        <dbReference type="ARBA" id="ARBA00004370"/>
    </source>
</evidence>
<evidence type="ECO:0000313" key="9">
    <source>
        <dbReference type="Proteomes" id="UP001165740"/>
    </source>
</evidence>
<dbReference type="RefSeq" id="XP_055886806.1">
    <property type="nucleotide sequence ID" value="XM_056030831.1"/>
</dbReference>
<accession>A0A9W3AHQ1</accession>
<name>A0A9W3AHQ1_BIOGL</name>
<organism evidence="9 11">
    <name type="scientific">Biomphalaria glabrata</name>
    <name type="common">Bloodfluke planorb</name>
    <name type="synonym">Freshwater snail</name>
    <dbReference type="NCBI Taxonomy" id="6526"/>
    <lineage>
        <taxon>Eukaryota</taxon>
        <taxon>Metazoa</taxon>
        <taxon>Spiralia</taxon>
        <taxon>Lophotrochozoa</taxon>
        <taxon>Mollusca</taxon>
        <taxon>Gastropoda</taxon>
        <taxon>Heterobranchia</taxon>
        <taxon>Euthyneura</taxon>
        <taxon>Panpulmonata</taxon>
        <taxon>Hygrophila</taxon>
        <taxon>Lymnaeoidea</taxon>
        <taxon>Planorbidae</taxon>
        <taxon>Biomphalaria</taxon>
    </lineage>
</organism>
<dbReference type="InterPro" id="IPR000157">
    <property type="entry name" value="TIR_dom"/>
</dbReference>
<dbReference type="RefSeq" id="XP_055886805.1">
    <property type="nucleotide sequence ID" value="XM_056030830.1"/>
</dbReference>
<dbReference type="OMA" id="HRAREEM"/>
<dbReference type="GeneID" id="106059935"/>
<dbReference type="SUPFAM" id="SSF52200">
    <property type="entry name" value="Toll/Interleukin receptor TIR domain"/>
    <property type="match status" value="1"/>
</dbReference>
<keyword evidence="4 6" id="KW-1133">Transmembrane helix</keyword>
<evidence type="ECO:0000256" key="5">
    <source>
        <dbReference type="ARBA" id="ARBA00023136"/>
    </source>
</evidence>
<evidence type="ECO:0000256" key="7">
    <source>
        <dbReference type="SAM" id="SignalP"/>
    </source>
</evidence>
<comment type="subcellular location">
    <subcellularLocation>
        <location evidence="1">Membrane</location>
    </subcellularLocation>
</comment>
<dbReference type="GO" id="GO:0007165">
    <property type="term" value="P:signal transduction"/>
    <property type="evidence" value="ECO:0007669"/>
    <property type="project" value="InterPro"/>
</dbReference>
<gene>
    <name evidence="10 11" type="primary">LOC106059935</name>
</gene>
<keyword evidence="5 6" id="KW-0472">Membrane</keyword>
<dbReference type="Pfam" id="PF01582">
    <property type="entry name" value="TIR"/>
    <property type="match status" value="1"/>
</dbReference>
<dbReference type="PROSITE" id="PS50104">
    <property type="entry name" value="TIR"/>
    <property type="match status" value="1"/>
</dbReference>
<evidence type="ECO:0000256" key="2">
    <source>
        <dbReference type="ARBA" id="ARBA00022692"/>
    </source>
</evidence>
<protein>
    <submittedName>
        <fullName evidence="10 11">Uncharacterized protein LOC106059935</fullName>
    </submittedName>
</protein>
<keyword evidence="3 7" id="KW-0732">Signal</keyword>
<dbReference type="Gene3D" id="2.10.25.10">
    <property type="entry name" value="Laminin"/>
    <property type="match status" value="1"/>
</dbReference>
<dbReference type="AlphaFoldDB" id="A0A9W3AHQ1"/>
<evidence type="ECO:0000256" key="3">
    <source>
        <dbReference type="ARBA" id="ARBA00022729"/>
    </source>
</evidence>
<reference evidence="10 11" key="1">
    <citation type="submission" date="2025-04" db="UniProtKB">
        <authorList>
            <consortium name="RefSeq"/>
        </authorList>
    </citation>
    <scope>IDENTIFICATION</scope>
</reference>
<dbReference type="InterPro" id="IPR000742">
    <property type="entry name" value="EGF"/>
</dbReference>
<dbReference type="PANTHER" id="PTHR24365">
    <property type="entry name" value="TOLL-LIKE RECEPTOR"/>
    <property type="match status" value="1"/>
</dbReference>
<dbReference type="OrthoDB" id="1421090at2759"/>
<feature type="domain" description="TIR" evidence="8">
    <location>
        <begin position="224"/>
        <end position="403"/>
    </location>
</feature>
<proteinExistence type="predicted"/>
<dbReference type="Gene3D" id="3.40.50.10140">
    <property type="entry name" value="Toll/interleukin-1 receptor homology (TIR) domain"/>
    <property type="match status" value="1"/>
</dbReference>
<dbReference type="PRINTS" id="PR01537">
    <property type="entry name" value="INTRLKN1R1F"/>
</dbReference>
<evidence type="ECO:0000256" key="6">
    <source>
        <dbReference type="SAM" id="Phobius"/>
    </source>
</evidence>
<keyword evidence="9" id="KW-1185">Reference proteome</keyword>
<evidence type="ECO:0000313" key="11">
    <source>
        <dbReference type="RefSeq" id="XP_055886806.1"/>
    </source>
</evidence>
<dbReference type="InterPro" id="IPR035897">
    <property type="entry name" value="Toll_tir_struct_dom_sf"/>
</dbReference>
<evidence type="ECO:0000256" key="4">
    <source>
        <dbReference type="ARBA" id="ARBA00022989"/>
    </source>
</evidence>
<dbReference type="Proteomes" id="UP001165740">
    <property type="component" value="Chromosome 5"/>
</dbReference>
<feature type="signal peptide" evidence="7">
    <location>
        <begin position="1"/>
        <end position="18"/>
    </location>
</feature>
<dbReference type="GO" id="GO:0038023">
    <property type="term" value="F:signaling receptor activity"/>
    <property type="evidence" value="ECO:0007669"/>
    <property type="project" value="TreeGrafter"/>
</dbReference>
<feature type="transmembrane region" description="Helical" evidence="6">
    <location>
        <begin position="177"/>
        <end position="201"/>
    </location>
</feature>
<keyword evidence="2 6" id="KW-0812">Transmembrane</keyword>
<evidence type="ECO:0000313" key="10">
    <source>
        <dbReference type="RefSeq" id="XP_055886805.1"/>
    </source>
</evidence>
<dbReference type="PROSITE" id="PS00022">
    <property type="entry name" value="EGF_1"/>
    <property type="match status" value="1"/>
</dbReference>
<dbReference type="SMART" id="SM00255">
    <property type="entry name" value="TIR"/>
    <property type="match status" value="1"/>
</dbReference>
<dbReference type="PANTHER" id="PTHR24365:SF541">
    <property type="entry name" value="PROTEIN TOLL-RELATED"/>
    <property type="match status" value="1"/>
</dbReference>
<feature type="chain" id="PRO_5044702834" evidence="7">
    <location>
        <begin position="19"/>
        <end position="425"/>
    </location>
</feature>